<keyword evidence="4" id="KW-1185">Reference proteome</keyword>
<organism evidence="3 4">
    <name type="scientific">Branchiostoma lanceolatum</name>
    <name type="common">Common lancelet</name>
    <name type="synonym">Amphioxus lanceolatum</name>
    <dbReference type="NCBI Taxonomy" id="7740"/>
    <lineage>
        <taxon>Eukaryota</taxon>
        <taxon>Metazoa</taxon>
        <taxon>Chordata</taxon>
        <taxon>Cephalochordata</taxon>
        <taxon>Leptocardii</taxon>
        <taxon>Amphioxiformes</taxon>
        <taxon>Branchiostomatidae</taxon>
        <taxon>Branchiostoma</taxon>
    </lineage>
</organism>
<dbReference type="EMBL" id="OV696704">
    <property type="protein sequence ID" value="CAH1252458.1"/>
    <property type="molecule type" value="Genomic_DNA"/>
</dbReference>
<proteinExistence type="predicted"/>
<dbReference type="InterPro" id="IPR055492">
    <property type="entry name" value="DUF7064"/>
</dbReference>
<sequence length="664" mass="74834">MMALRGHNGPTQSKTAPLKSITGEEITDKKLQMERWVEHFSDLYSRQNTVSPSALDAIECLPTMDELDAEPTLEELNKAIDSLSTGKAPGSDEILPDLHVLKHCKTVLLLPLHELLCQCWKEAAVPQDMRDSKIVTLYKNKGKRSDCNNYRGISLLSVVGKRRPLQDPTQDRLSTKATGVEQGCVLAPTLFGIFFALLLKQAFGTATEGIYLRTRSDGRLFNLNRLKAKTKVREALIRDLLFADDAGLAAHTEQGIQSLMDRFSRACQDFGLIISLKKTEVLGQNVEAPPAITIRDYELKAVNHFTYLGSTASNTLSLDKEIDKRIGKSATTLARLTTPGETWSTYAKQENRLNALHMRCMRRILGISWKDKVTNTEVLSRAGLPTMFTLLRQRRLRWLGHVRRMEDGRIPKDLLYGELISGKRRTGRPQLRFKDVCKMDLKALDIDTEHWEDLASDRSRWRGTLSRQLKSGEARLMHSAEENMHQTHYEQFGTFEGTVSVEGYQDRKIIIKGLRDHSYGKYRDWSLFHRYGLQMLHLEDGTFVNVGIVSMPATTSRLALGYVMNPDGSKSSVSSVDWDLSTCGEDGVQPKTFAFDFSAGGKKYHLECKVIRAPIFYIGFGWTAKIHEGLAEFTVNGVPGWGIAEWEYRNHGGLPEEFGSVTLE</sequence>
<dbReference type="OrthoDB" id="5798273at2759"/>
<dbReference type="Proteomes" id="UP000838412">
    <property type="component" value="Chromosome 19"/>
</dbReference>
<dbReference type="PROSITE" id="PS50878">
    <property type="entry name" value="RT_POL"/>
    <property type="match status" value="1"/>
</dbReference>
<evidence type="ECO:0000256" key="1">
    <source>
        <dbReference type="SAM" id="MobiDB-lite"/>
    </source>
</evidence>
<protein>
    <submittedName>
        <fullName evidence="3">Hypp9298 protein</fullName>
    </submittedName>
</protein>
<reference evidence="3" key="1">
    <citation type="submission" date="2022-01" db="EMBL/GenBank/DDBJ databases">
        <authorList>
            <person name="Braso-Vives M."/>
        </authorList>
    </citation>
    <scope>NUCLEOTIDE SEQUENCE</scope>
</reference>
<name>A0A8J9ZFM9_BRALA</name>
<dbReference type="PANTHER" id="PTHR34717:SF1">
    <property type="entry name" value="EG:BACR7A4.20 PROTEIN"/>
    <property type="match status" value="1"/>
</dbReference>
<feature type="domain" description="Reverse transcriptase" evidence="2">
    <location>
        <begin position="1"/>
        <end position="312"/>
    </location>
</feature>
<dbReference type="AlphaFoldDB" id="A0A8J9ZFM9"/>
<dbReference type="PANTHER" id="PTHR34717">
    <property type="entry name" value="EG:BACR7A4.20 PROTEIN"/>
    <property type="match status" value="1"/>
</dbReference>
<evidence type="ECO:0000259" key="2">
    <source>
        <dbReference type="PROSITE" id="PS50878"/>
    </source>
</evidence>
<evidence type="ECO:0000313" key="3">
    <source>
        <dbReference type="EMBL" id="CAH1252458.1"/>
    </source>
</evidence>
<feature type="region of interest" description="Disordered" evidence="1">
    <location>
        <begin position="1"/>
        <end position="23"/>
    </location>
</feature>
<evidence type="ECO:0000313" key="4">
    <source>
        <dbReference type="Proteomes" id="UP000838412"/>
    </source>
</evidence>
<gene>
    <name evidence="3" type="primary">Hypp9298</name>
    <name evidence="3" type="ORF">BLAG_LOCUS12534</name>
</gene>
<accession>A0A8J9ZFM9</accession>
<dbReference type="InterPro" id="IPR000477">
    <property type="entry name" value="RT_dom"/>
</dbReference>
<dbReference type="Pfam" id="PF00078">
    <property type="entry name" value="RVT_1"/>
    <property type="match status" value="1"/>
</dbReference>
<dbReference type="Pfam" id="PF23212">
    <property type="entry name" value="DUF7064"/>
    <property type="match status" value="1"/>
</dbReference>